<evidence type="ECO:0000313" key="1">
    <source>
        <dbReference type="EMBL" id="PST83171.1"/>
    </source>
</evidence>
<dbReference type="AlphaFoldDB" id="A0A2T3HLA4"/>
<protein>
    <recommendedName>
        <fullName evidence="3">Nucleotidyltransferase</fullName>
    </recommendedName>
</protein>
<dbReference type="Gene3D" id="1.20.120.330">
    <property type="entry name" value="Nucleotidyltransferases domain 2"/>
    <property type="match status" value="1"/>
</dbReference>
<organism evidence="1 2">
    <name type="scientific">Pedobacter yulinensis</name>
    <dbReference type="NCBI Taxonomy" id="2126353"/>
    <lineage>
        <taxon>Bacteria</taxon>
        <taxon>Pseudomonadati</taxon>
        <taxon>Bacteroidota</taxon>
        <taxon>Sphingobacteriia</taxon>
        <taxon>Sphingobacteriales</taxon>
        <taxon>Sphingobacteriaceae</taxon>
        <taxon>Pedobacter</taxon>
    </lineage>
</organism>
<evidence type="ECO:0008006" key="3">
    <source>
        <dbReference type="Google" id="ProtNLM"/>
    </source>
</evidence>
<reference evidence="1 2" key="1">
    <citation type="submission" date="2018-03" db="EMBL/GenBank/DDBJ databases">
        <authorList>
            <person name="Keele B.F."/>
        </authorList>
    </citation>
    <scope>NUCLEOTIDE SEQUENCE [LARGE SCALE GENOMIC DNA]</scope>
    <source>
        <strain evidence="1 2">YL28-9</strain>
    </source>
</reference>
<proteinExistence type="predicted"/>
<keyword evidence="2" id="KW-1185">Reference proteome</keyword>
<comment type="caution">
    <text evidence="1">The sequence shown here is derived from an EMBL/GenBank/DDBJ whole genome shotgun (WGS) entry which is preliminary data.</text>
</comment>
<dbReference type="RefSeq" id="WP_107215431.1">
    <property type="nucleotide sequence ID" value="NZ_KZ686269.1"/>
</dbReference>
<dbReference type="EMBL" id="PYLS01000005">
    <property type="protein sequence ID" value="PST83171.1"/>
    <property type="molecule type" value="Genomic_DNA"/>
</dbReference>
<dbReference type="Pfam" id="PF08780">
    <property type="entry name" value="NTase_sub_bind"/>
    <property type="match status" value="1"/>
</dbReference>
<evidence type="ECO:0000313" key="2">
    <source>
        <dbReference type="Proteomes" id="UP000240912"/>
    </source>
</evidence>
<accession>A0A2T3HLA4</accession>
<dbReference type="SUPFAM" id="SSF81593">
    <property type="entry name" value="Nucleotidyltransferase substrate binding subunit/domain"/>
    <property type="match status" value="1"/>
</dbReference>
<sequence>MKDYAIHQGNSTVGGSIDATREVFQLKLITDGHVWMEMIGSRNQTSHTYNKTTVDEIFQKILNDYYPALLSFQANIEAKRRGEQGDILIW</sequence>
<name>A0A2T3HLA4_9SPHI</name>
<dbReference type="InterPro" id="IPR010235">
    <property type="entry name" value="HepT"/>
</dbReference>
<dbReference type="Proteomes" id="UP000240912">
    <property type="component" value="Unassembled WGS sequence"/>
</dbReference>
<dbReference type="OrthoDB" id="9810452at2"/>
<gene>
    <name evidence="1" type="ORF">C7T94_11265</name>
</gene>